<dbReference type="Pfam" id="PF00498">
    <property type="entry name" value="FHA"/>
    <property type="match status" value="1"/>
</dbReference>
<feature type="compositionally biased region" description="Basic and acidic residues" evidence="1">
    <location>
        <begin position="157"/>
        <end position="169"/>
    </location>
</feature>
<organism evidence="3 4">
    <name type="scientific">Cristinia sonorae</name>
    <dbReference type="NCBI Taxonomy" id="1940300"/>
    <lineage>
        <taxon>Eukaryota</taxon>
        <taxon>Fungi</taxon>
        <taxon>Dikarya</taxon>
        <taxon>Basidiomycota</taxon>
        <taxon>Agaricomycotina</taxon>
        <taxon>Agaricomycetes</taxon>
        <taxon>Agaricomycetidae</taxon>
        <taxon>Agaricales</taxon>
        <taxon>Pleurotineae</taxon>
        <taxon>Stephanosporaceae</taxon>
        <taxon>Cristinia</taxon>
    </lineage>
</organism>
<comment type="caution">
    <text evidence="3">The sequence shown here is derived from an EMBL/GenBank/DDBJ whole genome shotgun (WGS) entry which is preliminary data.</text>
</comment>
<dbReference type="EMBL" id="JAEVFJ010000005">
    <property type="protein sequence ID" value="KAH8104579.1"/>
    <property type="molecule type" value="Genomic_DNA"/>
</dbReference>
<evidence type="ECO:0000313" key="4">
    <source>
        <dbReference type="Proteomes" id="UP000813824"/>
    </source>
</evidence>
<dbReference type="PROSITE" id="PS50006">
    <property type="entry name" value="FHA_DOMAIN"/>
    <property type="match status" value="1"/>
</dbReference>
<feature type="domain" description="FHA" evidence="2">
    <location>
        <begin position="206"/>
        <end position="269"/>
    </location>
</feature>
<feature type="compositionally biased region" description="Basic residues" evidence="1">
    <location>
        <begin position="118"/>
        <end position="128"/>
    </location>
</feature>
<reference evidence="3" key="1">
    <citation type="journal article" date="2021" name="New Phytol.">
        <title>Evolutionary innovations through gain and loss of genes in the ectomycorrhizal Boletales.</title>
        <authorList>
            <person name="Wu G."/>
            <person name="Miyauchi S."/>
            <person name="Morin E."/>
            <person name="Kuo A."/>
            <person name="Drula E."/>
            <person name="Varga T."/>
            <person name="Kohler A."/>
            <person name="Feng B."/>
            <person name="Cao Y."/>
            <person name="Lipzen A."/>
            <person name="Daum C."/>
            <person name="Hundley H."/>
            <person name="Pangilinan J."/>
            <person name="Johnson J."/>
            <person name="Barry K."/>
            <person name="LaButti K."/>
            <person name="Ng V."/>
            <person name="Ahrendt S."/>
            <person name="Min B."/>
            <person name="Choi I.G."/>
            <person name="Park H."/>
            <person name="Plett J.M."/>
            <person name="Magnuson J."/>
            <person name="Spatafora J.W."/>
            <person name="Nagy L.G."/>
            <person name="Henrissat B."/>
            <person name="Grigoriev I.V."/>
            <person name="Yang Z.L."/>
            <person name="Xu J."/>
            <person name="Martin F.M."/>
        </authorList>
    </citation>
    <scope>NUCLEOTIDE SEQUENCE</scope>
    <source>
        <strain evidence="3">KKN 215</strain>
    </source>
</reference>
<evidence type="ECO:0000259" key="2">
    <source>
        <dbReference type="PROSITE" id="PS50006"/>
    </source>
</evidence>
<dbReference type="Proteomes" id="UP000813824">
    <property type="component" value="Unassembled WGS sequence"/>
</dbReference>
<proteinExistence type="predicted"/>
<dbReference type="OrthoDB" id="444265at2759"/>
<evidence type="ECO:0000313" key="3">
    <source>
        <dbReference type="EMBL" id="KAH8104579.1"/>
    </source>
</evidence>
<dbReference type="InterPro" id="IPR050923">
    <property type="entry name" value="Cell_Proc_Reg/RNA_Proc"/>
</dbReference>
<accession>A0A8K0XSR4</accession>
<dbReference type="SUPFAM" id="SSF49879">
    <property type="entry name" value="SMAD/FHA domain"/>
    <property type="match status" value="1"/>
</dbReference>
<feature type="region of interest" description="Disordered" evidence="1">
    <location>
        <begin position="1"/>
        <end position="169"/>
    </location>
</feature>
<keyword evidence="4" id="KW-1185">Reference proteome</keyword>
<gene>
    <name evidence="3" type="ORF">BXZ70DRAFT_596584</name>
</gene>
<dbReference type="AlphaFoldDB" id="A0A8K0XSR4"/>
<evidence type="ECO:0000256" key="1">
    <source>
        <dbReference type="SAM" id="MobiDB-lite"/>
    </source>
</evidence>
<feature type="compositionally biased region" description="Basic and acidic residues" evidence="1">
    <location>
        <begin position="17"/>
        <end position="109"/>
    </location>
</feature>
<sequence>MPRDSPSPKPSRRSRPRSRDRDASDRPGSDSRRDKGDRNYDRDRRSRYRDDDRERPRYSEGDDRRRGDGEDRYSRREGKDRDSDRDRYRERDRHREREREGNSRREPEWGARPSGSSRRSRSPRRKSTSRTGSRSPKEEDKAKPNFGASGLLAAETKTVKHGDGSKTVLKYHEPPEARKPSVGWRLYVFKDDNQSEVLHIHRQSAYLFGRDRAVVDVVLEHPSCSKQHAVIQFRSVSQKNEYGEVKAAVKPFIIDLESTNGTHVNGEAIPTSRYYELQLSDVIKFGESAREYVLLSEDAA</sequence>
<name>A0A8K0XSR4_9AGAR</name>
<dbReference type="FunFam" id="2.60.200.20:FF:000038">
    <property type="entry name" value="FHA domain-containing protein SNIP1"/>
    <property type="match status" value="1"/>
</dbReference>
<dbReference type="Gene3D" id="2.60.200.20">
    <property type="match status" value="1"/>
</dbReference>
<dbReference type="PANTHER" id="PTHR23308">
    <property type="entry name" value="NUCLEAR INHIBITOR OF PROTEIN PHOSPHATASE-1"/>
    <property type="match status" value="1"/>
</dbReference>
<dbReference type="InterPro" id="IPR000253">
    <property type="entry name" value="FHA_dom"/>
</dbReference>
<dbReference type="SMART" id="SM00240">
    <property type="entry name" value="FHA"/>
    <property type="match status" value="1"/>
</dbReference>
<protein>
    <submittedName>
        <fullName evidence="3">SMAD/FHA domain-containing protein</fullName>
    </submittedName>
</protein>
<dbReference type="InterPro" id="IPR008984">
    <property type="entry name" value="SMAD_FHA_dom_sf"/>
</dbReference>